<sequence>MQAGEIGEIKDGVPDGAQLQGPVHRNPTYRPRFRSPLSLPDTRSSEGRDQAIFFLNLPILSACQRACQDLAVFSIRALLAHDPPRLLERLKIKRINKLPVVPTSRLLAVDTGAPITIGAAPALPTLLHKMAKRPRQAMRHLRTPLRPPSRAVLSDSRLPRHLTTCR</sequence>
<dbReference type="EMBL" id="JWIN03000034">
    <property type="protein sequence ID" value="KAB1254250.1"/>
    <property type="molecule type" value="Genomic_DNA"/>
</dbReference>
<protein>
    <submittedName>
        <fullName evidence="2">Y-box-binding protein 3</fullName>
    </submittedName>
</protein>
<comment type="caution">
    <text evidence="2">The sequence shown here is derived from an EMBL/GenBank/DDBJ whole genome shotgun (WGS) entry which is preliminary data.</text>
</comment>
<dbReference type="STRING" id="9838.ENSCDRP00005012956"/>
<dbReference type="Proteomes" id="UP000299084">
    <property type="component" value="Unassembled WGS sequence"/>
</dbReference>
<evidence type="ECO:0000313" key="2">
    <source>
        <dbReference type="EMBL" id="KAB1254250.1"/>
    </source>
</evidence>
<reference evidence="2 3" key="1">
    <citation type="journal article" date="2019" name="Mol. Ecol. Resour.">
        <title>Improving Illumina assemblies with Hi-C and long reads: an example with the North African dromedary.</title>
        <authorList>
            <person name="Elbers J.P."/>
            <person name="Rogers M.F."/>
            <person name="Perelman P.L."/>
            <person name="Proskuryakova A.A."/>
            <person name="Serdyukova N.A."/>
            <person name="Johnson W.E."/>
            <person name="Horin P."/>
            <person name="Corander J."/>
            <person name="Murphy D."/>
            <person name="Burger P.A."/>
        </authorList>
    </citation>
    <scope>NUCLEOTIDE SEQUENCE [LARGE SCALE GENOMIC DNA]</scope>
    <source>
        <strain evidence="2">Drom800</strain>
        <tissue evidence="2">Blood</tissue>
    </source>
</reference>
<accession>A0A5N4C5W1</accession>
<feature type="region of interest" description="Disordered" evidence="1">
    <location>
        <begin position="1"/>
        <end position="44"/>
    </location>
</feature>
<gene>
    <name evidence="2" type="ORF">Cadr_000029270</name>
</gene>
<proteinExistence type="predicted"/>
<organism evidence="2 3">
    <name type="scientific">Camelus dromedarius</name>
    <name type="common">Dromedary</name>
    <name type="synonym">Arabian camel</name>
    <dbReference type="NCBI Taxonomy" id="9838"/>
    <lineage>
        <taxon>Eukaryota</taxon>
        <taxon>Metazoa</taxon>
        <taxon>Chordata</taxon>
        <taxon>Craniata</taxon>
        <taxon>Vertebrata</taxon>
        <taxon>Euteleostomi</taxon>
        <taxon>Mammalia</taxon>
        <taxon>Eutheria</taxon>
        <taxon>Laurasiatheria</taxon>
        <taxon>Artiodactyla</taxon>
        <taxon>Tylopoda</taxon>
        <taxon>Camelidae</taxon>
        <taxon>Camelus</taxon>
    </lineage>
</organism>
<name>A0A5N4C5W1_CAMDR</name>
<evidence type="ECO:0000313" key="3">
    <source>
        <dbReference type="Proteomes" id="UP000299084"/>
    </source>
</evidence>
<evidence type="ECO:0000256" key="1">
    <source>
        <dbReference type="SAM" id="MobiDB-lite"/>
    </source>
</evidence>
<keyword evidence="3" id="KW-1185">Reference proteome</keyword>
<dbReference type="AlphaFoldDB" id="A0A5N4C5W1"/>